<keyword evidence="1" id="KW-0670">Pyruvate</keyword>
<name>A0A2P2LB55_RHIMU</name>
<accession>A0A2P2LB55</accession>
<organism evidence="1">
    <name type="scientific">Rhizophora mucronata</name>
    <name type="common">Asiatic mangrove</name>
    <dbReference type="NCBI Taxonomy" id="61149"/>
    <lineage>
        <taxon>Eukaryota</taxon>
        <taxon>Viridiplantae</taxon>
        <taxon>Streptophyta</taxon>
        <taxon>Embryophyta</taxon>
        <taxon>Tracheophyta</taxon>
        <taxon>Spermatophyta</taxon>
        <taxon>Magnoliopsida</taxon>
        <taxon>eudicotyledons</taxon>
        <taxon>Gunneridae</taxon>
        <taxon>Pentapetalae</taxon>
        <taxon>rosids</taxon>
        <taxon>fabids</taxon>
        <taxon>Malpighiales</taxon>
        <taxon>Rhizophoraceae</taxon>
        <taxon>Rhizophora</taxon>
    </lineage>
</organism>
<proteinExistence type="predicted"/>
<dbReference type="AlphaFoldDB" id="A0A2P2LB55"/>
<evidence type="ECO:0000313" key="1">
    <source>
        <dbReference type="EMBL" id="MBX15203.1"/>
    </source>
</evidence>
<sequence length="85" mass="9965">MFSSRFDLTATYNSLVPLITLYCQNIVRFSWLTDFTIRRLLIGSLTSYVIHGIDQFSRTLKDLSEKLHKWLLLLSHTGKMVHQFS</sequence>
<protein>
    <submittedName>
        <fullName evidence="1">Sodium/pyruvate cotransporter BASS2ic-like</fullName>
    </submittedName>
</protein>
<reference evidence="1" key="1">
    <citation type="submission" date="2018-02" db="EMBL/GenBank/DDBJ databases">
        <title>Rhizophora mucronata_Transcriptome.</title>
        <authorList>
            <person name="Meera S.P."/>
            <person name="Sreeshan A."/>
            <person name="Augustine A."/>
        </authorList>
    </citation>
    <scope>NUCLEOTIDE SEQUENCE</scope>
    <source>
        <tissue evidence="1">Leaf</tissue>
    </source>
</reference>
<dbReference type="EMBL" id="GGEC01034719">
    <property type="protein sequence ID" value="MBX15203.1"/>
    <property type="molecule type" value="Transcribed_RNA"/>
</dbReference>